<evidence type="ECO:0000313" key="2">
    <source>
        <dbReference type="EMBL" id="KAK4302268.1"/>
    </source>
</evidence>
<evidence type="ECO:0000313" key="3">
    <source>
        <dbReference type="Proteomes" id="UP001292094"/>
    </source>
</evidence>
<evidence type="ECO:0000256" key="1">
    <source>
        <dbReference type="SAM" id="MobiDB-lite"/>
    </source>
</evidence>
<sequence>MIQGLWAVFWRQRSQFYGGIWDWCGLVHDSPPGIWQPCAYQLPSLSPPYHSTVHSGSGSDSRSVLGSRRVRKQQTRWNPATHTHWLFG</sequence>
<feature type="compositionally biased region" description="Polar residues" evidence="1">
    <location>
        <begin position="52"/>
        <end position="64"/>
    </location>
</feature>
<reference evidence="2" key="1">
    <citation type="submission" date="2023-11" db="EMBL/GenBank/DDBJ databases">
        <title>Genome assemblies of two species of porcelain crab, Petrolisthes cinctipes and Petrolisthes manimaculis (Anomura: Porcellanidae).</title>
        <authorList>
            <person name="Angst P."/>
        </authorList>
    </citation>
    <scope>NUCLEOTIDE SEQUENCE</scope>
    <source>
        <strain evidence="2">PB745_02</strain>
        <tissue evidence="2">Gill</tissue>
    </source>
</reference>
<gene>
    <name evidence="2" type="ORF">Pmani_025630</name>
</gene>
<organism evidence="2 3">
    <name type="scientific">Petrolisthes manimaculis</name>
    <dbReference type="NCBI Taxonomy" id="1843537"/>
    <lineage>
        <taxon>Eukaryota</taxon>
        <taxon>Metazoa</taxon>
        <taxon>Ecdysozoa</taxon>
        <taxon>Arthropoda</taxon>
        <taxon>Crustacea</taxon>
        <taxon>Multicrustacea</taxon>
        <taxon>Malacostraca</taxon>
        <taxon>Eumalacostraca</taxon>
        <taxon>Eucarida</taxon>
        <taxon>Decapoda</taxon>
        <taxon>Pleocyemata</taxon>
        <taxon>Anomura</taxon>
        <taxon>Galatheoidea</taxon>
        <taxon>Porcellanidae</taxon>
        <taxon>Petrolisthes</taxon>
    </lineage>
</organism>
<accession>A0AAE1TXH3</accession>
<keyword evidence="3" id="KW-1185">Reference proteome</keyword>
<dbReference type="EMBL" id="JAWZYT010002759">
    <property type="protein sequence ID" value="KAK4302268.1"/>
    <property type="molecule type" value="Genomic_DNA"/>
</dbReference>
<dbReference type="Proteomes" id="UP001292094">
    <property type="component" value="Unassembled WGS sequence"/>
</dbReference>
<name>A0AAE1TXH3_9EUCA</name>
<feature type="region of interest" description="Disordered" evidence="1">
    <location>
        <begin position="51"/>
        <end position="88"/>
    </location>
</feature>
<dbReference type="AlphaFoldDB" id="A0AAE1TXH3"/>
<comment type="caution">
    <text evidence="2">The sequence shown here is derived from an EMBL/GenBank/DDBJ whole genome shotgun (WGS) entry which is preliminary data.</text>
</comment>
<protein>
    <submittedName>
        <fullName evidence="2">Uncharacterized protein</fullName>
    </submittedName>
</protein>
<proteinExistence type="predicted"/>